<evidence type="ECO:0000256" key="1">
    <source>
        <dbReference type="SAM" id="MobiDB-lite"/>
    </source>
</evidence>
<dbReference type="Proteomes" id="UP001500460">
    <property type="component" value="Unassembled WGS sequence"/>
</dbReference>
<accession>A0ABP5XNB6</accession>
<dbReference type="EMBL" id="BAAATK010000091">
    <property type="protein sequence ID" value="GAA2461332.1"/>
    <property type="molecule type" value="Genomic_DNA"/>
</dbReference>
<feature type="compositionally biased region" description="Basic and acidic residues" evidence="1">
    <location>
        <begin position="55"/>
        <end position="71"/>
    </location>
</feature>
<evidence type="ECO:0000313" key="2">
    <source>
        <dbReference type="EMBL" id="GAA2461332.1"/>
    </source>
</evidence>
<comment type="caution">
    <text evidence="2">The sequence shown here is derived from an EMBL/GenBank/DDBJ whole genome shotgun (WGS) entry which is preliminary data.</text>
</comment>
<reference evidence="3" key="1">
    <citation type="journal article" date="2019" name="Int. J. Syst. Evol. Microbiol.">
        <title>The Global Catalogue of Microorganisms (GCM) 10K type strain sequencing project: providing services to taxonomists for standard genome sequencing and annotation.</title>
        <authorList>
            <consortium name="The Broad Institute Genomics Platform"/>
            <consortium name="The Broad Institute Genome Sequencing Center for Infectious Disease"/>
            <person name="Wu L."/>
            <person name="Ma J."/>
        </authorList>
    </citation>
    <scope>NUCLEOTIDE SEQUENCE [LARGE SCALE GENOMIC DNA]</scope>
    <source>
        <strain evidence="3">JCM 6922</strain>
    </source>
</reference>
<sequence>MLLGPLDQGDLAILGDVAEKDVADGDPLGEPGGDEPGDVTGGDGAAFPFPAGGKSGERHDSKVEDRRERQAGRGRFPGAVGEDVACSGEQIERVGGLPQPGEVDLSRIRTGVANPAAAVAGDRVSVVSPGS</sequence>
<organism evidence="2 3">
    <name type="scientific">Streptomyces glaucus</name>
    <dbReference type="NCBI Taxonomy" id="284029"/>
    <lineage>
        <taxon>Bacteria</taxon>
        <taxon>Bacillati</taxon>
        <taxon>Actinomycetota</taxon>
        <taxon>Actinomycetes</taxon>
        <taxon>Kitasatosporales</taxon>
        <taxon>Streptomycetaceae</taxon>
        <taxon>Streptomyces</taxon>
    </lineage>
</organism>
<evidence type="ECO:0000313" key="3">
    <source>
        <dbReference type="Proteomes" id="UP001500460"/>
    </source>
</evidence>
<proteinExistence type="predicted"/>
<keyword evidence="3" id="KW-1185">Reference proteome</keyword>
<protein>
    <submittedName>
        <fullName evidence="2">Uncharacterized protein</fullName>
    </submittedName>
</protein>
<feature type="region of interest" description="Disordered" evidence="1">
    <location>
        <begin position="17"/>
        <end position="81"/>
    </location>
</feature>
<gene>
    <name evidence="2" type="ORF">GCM10010421_63630</name>
</gene>
<name>A0ABP5XNB6_9ACTN</name>